<dbReference type="AlphaFoldDB" id="A0AAD2G5X1"/>
<dbReference type="EC" id="3.1.3.16" evidence="8"/>
<dbReference type="GO" id="GO:0046872">
    <property type="term" value="F:metal ion binding"/>
    <property type="evidence" value="ECO:0007669"/>
    <property type="project" value="UniProtKB-KW"/>
</dbReference>
<dbReference type="InterPro" id="IPR050341">
    <property type="entry name" value="PP1_catalytic_subunit"/>
</dbReference>
<evidence type="ECO:0000256" key="1">
    <source>
        <dbReference type="ARBA" id="ARBA00001936"/>
    </source>
</evidence>
<feature type="compositionally biased region" description="Basic and acidic residues" evidence="9">
    <location>
        <begin position="141"/>
        <end position="151"/>
    </location>
</feature>
<organism evidence="11 12">
    <name type="scientific">Cylindrotheca closterium</name>
    <dbReference type="NCBI Taxonomy" id="2856"/>
    <lineage>
        <taxon>Eukaryota</taxon>
        <taxon>Sar</taxon>
        <taxon>Stramenopiles</taxon>
        <taxon>Ochrophyta</taxon>
        <taxon>Bacillariophyta</taxon>
        <taxon>Bacillariophyceae</taxon>
        <taxon>Bacillariophycidae</taxon>
        <taxon>Bacillariales</taxon>
        <taxon>Bacillariaceae</taxon>
        <taxon>Cylindrotheca</taxon>
    </lineage>
</organism>
<dbReference type="Proteomes" id="UP001295423">
    <property type="component" value="Unassembled WGS sequence"/>
</dbReference>
<dbReference type="Pfam" id="PF00149">
    <property type="entry name" value="Metallophos"/>
    <property type="match status" value="1"/>
</dbReference>
<feature type="compositionally biased region" description="Basic and acidic residues" evidence="9">
    <location>
        <begin position="162"/>
        <end position="181"/>
    </location>
</feature>
<dbReference type="PANTHER" id="PTHR11668">
    <property type="entry name" value="SERINE/THREONINE PROTEIN PHOSPHATASE"/>
    <property type="match status" value="1"/>
</dbReference>
<comment type="similarity">
    <text evidence="8">Belongs to the PPP phosphatase family.</text>
</comment>
<evidence type="ECO:0000256" key="3">
    <source>
        <dbReference type="ARBA" id="ARBA00022801"/>
    </source>
</evidence>
<keyword evidence="2" id="KW-0479">Metal-binding</keyword>
<evidence type="ECO:0000256" key="8">
    <source>
        <dbReference type="RuleBase" id="RU004273"/>
    </source>
</evidence>
<reference evidence="11" key="1">
    <citation type="submission" date="2023-08" db="EMBL/GenBank/DDBJ databases">
        <authorList>
            <person name="Audoor S."/>
            <person name="Bilcke G."/>
        </authorList>
    </citation>
    <scope>NUCLEOTIDE SEQUENCE</scope>
</reference>
<dbReference type="InterPro" id="IPR006186">
    <property type="entry name" value="Ser/Thr-sp_prot-phosphatase"/>
</dbReference>
<dbReference type="InterPro" id="IPR004843">
    <property type="entry name" value="Calcineurin-like_PHP"/>
</dbReference>
<comment type="caution">
    <text evidence="11">The sequence shown here is derived from an EMBL/GenBank/DDBJ whole genome shotgun (WGS) entry which is preliminary data.</text>
</comment>
<evidence type="ECO:0000256" key="7">
    <source>
        <dbReference type="ARBA" id="ARBA00048336"/>
    </source>
</evidence>
<evidence type="ECO:0000313" key="12">
    <source>
        <dbReference type="Proteomes" id="UP001295423"/>
    </source>
</evidence>
<name>A0AAD2G5X1_9STRA</name>
<proteinExistence type="inferred from homology"/>
<evidence type="ECO:0000256" key="6">
    <source>
        <dbReference type="ARBA" id="ARBA00047761"/>
    </source>
</evidence>
<comment type="cofactor">
    <cofactor evidence="1">
        <name>Mn(2+)</name>
        <dbReference type="ChEBI" id="CHEBI:29035"/>
    </cofactor>
</comment>
<dbReference type="InterPro" id="IPR029052">
    <property type="entry name" value="Metallo-depent_PP-like"/>
</dbReference>
<dbReference type="PROSITE" id="PS00125">
    <property type="entry name" value="SER_THR_PHOSPHATASE"/>
    <property type="match status" value="1"/>
</dbReference>
<dbReference type="SMART" id="SM00156">
    <property type="entry name" value="PP2Ac"/>
    <property type="match status" value="1"/>
</dbReference>
<dbReference type="EMBL" id="CAKOGP040002169">
    <property type="protein sequence ID" value="CAJ1964046.1"/>
    <property type="molecule type" value="Genomic_DNA"/>
</dbReference>
<evidence type="ECO:0000256" key="9">
    <source>
        <dbReference type="SAM" id="MobiDB-lite"/>
    </source>
</evidence>
<keyword evidence="12" id="KW-1185">Reference proteome</keyword>
<dbReference type="Gene3D" id="3.60.21.10">
    <property type="match status" value="1"/>
</dbReference>
<evidence type="ECO:0000256" key="5">
    <source>
        <dbReference type="ARBA" id="ARBA00023211"/>
    </source>
</evidence>
<keyword evidence="4" id="KW-0904">Protein phosphatase</keyword>
<feature type="compositionally biased region" description="Acidic residues" evidence="9">
    <location>
        <begin position="152"/>
        <end position="161"/>
    </location>
</feature>
<feature type="domain" description="Serine/threonine specific protein phosphatases" evidence="10">
    <location>
        <begin position="344"/>
        <end position="349"/>
    </location>
</feature>
<gene>
    <name evidence="11" type="ORF">CYCCA115_LOCUS20445</name>
</gene>
<keyword evidence="3 8" id="KW-0378">Hydrolase</keyword>
<comment type="catalytic activity">
    <reaction evidence="6">
        <text>O-phospho-L-seryl-[protein] + H2O = L-seryl-[protein] + phosphate</text>
        <dbReference type="Rhea" id="RHEA:20629"/>
        <dbReference type="Rhea" id="RHEA-COMP:9863"/>
        <dbReference type="Rhea" id="RHEA-COMP:11604"/>
        <dbReference type="ChEBI" id="CHEBI:15377"/>
        <dbReference type="ChEBI" id="CHEBI:29999"/>
        <dbReference type="ChEBI" id="CHEBI:43474"/>
        <dbReference type="ChEBI" id="CHEBI:83421"/>
        <dbReference type="EC" id="3.1.3.16"/>
    </reaction>
</comment>
<dbReference type="SUPFAM" id="SSF56300">
    <property type="entry name" value="Metallo-dependent phosphatases"/>
    <property type="match status" value="1"/>
</dbReference>
<comment type="catalytic activity">
    <reaction evidence="7 8">
        <text>O-phospho-L-threonyl-[protein] + H2O = L-threonyl-[protein] + phosphate</text>
        <dbReference type="Rhea" id="RHEA:47004"/>
        <dbReference type="Rhea" id="RHEA-COMP:11060"/>
        <dbReference type="Rhea" id="RHEA-COMP:11605"/>
        <dbReference type="ChEBI" id="CHEBI:15377"/>
        <dbReference type="ChEBI" id="CHEBI:30013"/>
        <dbReference type="ChEBI" id="CHEBI:43474"/>
        <dbReference type="ChEBI" id="CHEBI:61977"/>
        <dbReference type="EC" id="3.1.3.16"/>
    </reaction>
</comment>
<keyword evidence="5" id="KW-0464">Manganese</keyword>
<feature type="region of interest" description="Disordered" evidence="9">
    <location>
        <begin position="141"/>
        <end position="190"/>
    </location>
</feature>
<evidence type="ECO:0000313" key="11">
    <source>
        <dbReference type="EMBL" id="CAJ1964046.1"/>
    </source>
</evidence>
<feature type="region of interest" description="Disordered" evidence="9">
    <location>
        <begin position="550"/>
        <end position="571"/>
    </location>
</feature>
<evidence type="ECO:0000256" key="4">
    <source>
        <dbReference type="ARBA" id="ARBA00022912"/>
    </source>
</evidence>
<dbReference type="GO" id="GO:0005737">
    <property type="term" value="C:cytoplasm"/>
    <property type="evidence" value="ECO:0007669"/>
    <property type="project" value="TreeGrafter"/>
</dbReference>
<dbReference type="GO" id="GO:0004722">
    <property type="term" value="F:protein serine/threonine phosphatase activity"/>
    <property type="evidence" value="ECO:0007669"/>
    <property type="project" value="UniProtKB-EC"/>
</dbReference>
<protein>
    <recommendedName>
        <fullName evidence="8">Serine/threonine-protein phosphatase</fullName>
        <ecNumber evidence="8">3.1.3.16</ecNumber>
    </recommendedName>
</protein>
<evidence type="ECO:0000259" key="10">
    <source>
        <dbReference type="PROSITE" id="PS00125"/>
    </source>
</evidence>
<sequence length="643" mass="73616">MGKDEENYDPETLRKKIKRVDSLIQDEVPASPAHARLERKRAKYVKQLSEKEGMKVDLDDDDAPMPPPPERTESLMMSIRESEDDPTPAKKAKEQSYTYETLEKKIALVESLMKDEDDSFSDEFKKLERKRDKYMALLKATDKWKELHPDGDSEDEEEEELKWERKDTASKENDTASKDKSTDEEEEDDFDVDAVGLKAGTVPDEIRLGGEGGYQLTDFLDDSKLSAEKKECKEMLLKLMAMNGEKPGTECDLDEDFLITLCGKVSELFLKDPMVLRLKAPIKICADIHGQFFDLLRIFDYGDYPSKSDYLFLGDYVDRGKQSVEVVAMLFGFKFLFPEKLHMLRGNHESGSINRIYGFHDECGRKYSNKLYKAFVKAFNCLPVVAVIDETVVCMHAGISPSLMDLDEVNKKERPCEIPEEGWMCDFVWADPDPDVKGFEESDRGVSYLFGGDALCQFLEKNDYELVVRGHQVVEDGYQFFHERKLVTLFSAPNYCGEFDNAGAIMIIAKDMTCSFQIFKPVSRRRQSLIREFSTKGGFLQEVKSEDSADTAKKLPEDLDNGTSIAKEKNADRKSYSRQSVDLGGSGFSEVFFAKNLTTTMQIEDLTRKNTSWGDIWEDLFYDDTQLAEFKYNAFMESLEDEY</sequence>
<feature type="compositionally biased region" description="Basic and acidic residues" evidence="9">
    <location>
        <begin position="48"/>
        <end position="57"/>
    </location>
</feature>
<dbReference type="PANTHER" id="PTHR11668:SF300">
    <property type="entry name" value="SERINE_THREONINE-PROTEIN PHOSPHATASE"/>
    <property type="match status" value="1"/>
</dbReference>
<dbReference type="PRINTS" id="PR00114">
    <property type="entry name" value="STPHPHTASE"/>
</dbReference>
<feature type="region of interest" description="Disordered" evidence="9">
    <location>
        <begin position="31"/>
        <end position="74"/>
    </location>
</feature>
<dbReference type="GO" id="GO:0005634">
    <property type="term" value="C:nucleus"/>
    <property type="evidence" value="ECO:0007669"/>
    <property type="project" value="TreeGrafter"/>
</dbReference>
<evidence type="ECO:0000256" key="2">
    <source>
        <dbReference type="ARBA" id="ARBA00022723"/>
    </source>
</evidence>
<accession>A0AAD2G5X1</accession>
<dbReference type="FunFam" id="3.60.21.10:FF:000026">
    <property type="entry name" value="Serine/threonine-protein phosphatase"/>
    <property type="match status" value="1"/>
</dbReference>